<proteinExistence type="predicted"/>
<protein>
    <recommendedName>
        <fullName evidence="4">Acyltransferase 3 domain-containing protein</fullName>
    </recommendedName>
</protein>
<sequence length="453" mass="52095">MPLPAIPDEVKQVFGKYKTFKAFIPTQYEQEYLYGVRGVLLIETFLWMFLQTFVPVAVAGSQDTNGRLYQRILRKTLSVLFWNENLLYGSIIFLSARSIAIPFLKKPCKEQIARSVMTRGITLWFPVAVALAIVKLAFTGMGLHYIYEFKESTRNHSMAVPYGLPNAFAYFNSVFNLFWTTRNFNVQAGSTAFPTQTLWIVNAIYSQSYTVYMTMVIIPYTRSKWRVQGAICFILAAWWVQSWAWFTISGLLICDMVMNMNFKAKAQAGIPLVLPLGAFRKSDGCPRRIPVWIPAALCITGGLLMQFLWTAWRPDLLNKEYFAHSNIYYTAGLNYDYEEHHTQARADNYLYLVGFFLLLETYHVVQRIFNNPFLKFLGKRSLSYFLIQPIIIYTVGIKTFSQLRSQHVNFGGSCTVTLITCLVIIVPLAELFYRCVEIPSKVGAHKFYDFITS</sequence>
<keyword evidence="1" id="KW-0812">Transmembrane</keyword>
<dbReference type="STRING" id="1442369.A0A0D2G3Q4"/>
<dbReference type="AlphaFoldDB" id="A0A0D2G3Q4"/>
<dbReference type="Proteomes" id="UP000053617">
    <property type="component" value="Unassembled WGS sequence"/>
</dbReference>
<evidence type="ECO:0008006" key="4">
    <source>
        <dbReference type="Google" id="ProtNLM"/>
    </source>
</evidence>
<feature type="transmembrane region" description="Helical" evidence="1">
    <location>
        <begin position="410"/>
        <end position="433"/>
    </location>
</feature>
<dbReference type="HOGENOM" id="CLU_029045_0_0_1"/>
<dbReference type="VEuPathDB" id="FungiDB:Z518_00321"/>
<feature type="transmembrane region" description="Helical" evidence="1">
    <location>
        <begin position="123"/>
        <end position="147"/>
    </location>
</feature>
<feature type="transmembrane region" description="Helical" evidence="1">
    <location>
        <begin position="291"/>
        <end position="312"/>
    </location>
</feature>
<evidence type="ECO:0000313" key="3">
    <source>
        <dbReference type="Proteomes" id="UP000053617"/>
    </source>
</evidence>
<feature type="transmembrane region" description="Helical" evidence="1">
    <location>
        <begin position="199"/>
        <end position="218"/>
    </location>
</feature>
<reference evidence="2 3" key="1">
    <citation type="submission" date="2015-01" db="EMBL/GenBank/DDBJ databases">
        <title>The Genome Sequence of Rhinocladiella mackenzie CBS 650.93.</title>
        <authorList>
            <consortium name="The Broad Institute Genomics Platform"/>
            <person name="Cuomo C."/>
            <person name="de Hoog S."/>
            <person name="Gorbushina A."/>
            <person name="Stielow B."/>
            <person name="Teixiera M."/>
            <person name="Abouelleil A."/>
            <person name="Chapman S.B."/>
            <person name="Priest M."/>
            <person name="Young S.K."/>
            <person name="Wortman J."/>
            <person name="Nusbaum C."/>
            <person name="Birren B."/>
        </authorList>
    </citation>
    <scope>NUCLEOTIDE SEQUENCE [LARGE SCALE GENOMIC DNA]</scope>
    <source>
        <strain evidence="2 3">CBS 650.93</strain>
    </source>
</reference>
<gene>
    <name evidence="2" type="ORF">Z518_00321</name>
</gene>
<feature type="transmembrane region" description="Helical" evidence="1">
    <location>
        <begin position="349"/>
        <end position="369"/>
    </location>
</feature>
<keyword evidence="1" id="KW-0472">Membrane</keyword>
<keyword evidence="3" id="KW-1185">Reference proteome</keyword>
<organism evidence="2 3">
    <name type="scientific">Rhinocladiella mackenziei CBS 650.93</name>
    <dbReference type="NCBI Taxonomy" id="1442369"/>
    <lineage>
        <taxon>Eukaryota</taxon>
        <taxon>Fungi</taxon>
        <taxon>Dikarya</taxon>
        <taxon>Ascomycota</taxon>
        <taxon>Pezizomycotina</taxon>
        <taxon>Eurotiomycetes</taxon>
        <taxon>Chaetothyriomycetidae</taxon>
        <taxon>Chaetothyriales</taxon>
        <taxon>Herpotrichiellaceae</taxon>
        <taxon>Rhinocladiella</taxon>
    </lineage>
</organism>
<name>A0A0D2G3Q4_9EURO</name>
<accession>A0A0D2G3Q4</accession>
<feature type="transmembrane region" description="Helical" evidence="1">
    <location>
        <begin position="38"/>
        <end position="59"/>
    </location>
</feature>
<dbReference type="GeneID" id="25288392"/>
<feature type="transmembrane region" description="Helical" evidence="1">
    <location>
        <begin position="159"/>
        <end position="179"/>
    </location>
</feature>
<evidence type="ECO:0000313" key="2">
    <source>
        <dbReference type="EMBL" id="KIX09242.1"/>
    </source>
</evidence>
<dbReference type="RefSeq" id="XP_013276378.1">
    <property type="nucleotide sequence ID" value="XM_013420924.1"/>
</dbReference>
<keyword evidence="1" id="KW-1133">Transmembrane helix</keyword>
<feature type="transmembrane region" description="Helical" evidence="1">
    <location>
        <begin position="381"/>
        <end position="398"/>
    </location>
</feature>
<feature type="transmembrane region" description="Helical" evidence="1">
    <location>
        <begin position="80"/>
        <end position="103"/>
    </location>
</feature>
<evidence type="ECO:0000256" key="1">
    <source>
        <dbReference type="SAM" id="Phobius"/>
    </source>
</evidence>
<feature type="transmembrane region" description="Helical" evidence="1">
    <location>
        <begin position="230"/>
        <end position="248"/>
    </location>
</feature>
<dbReference type="EMBL" id="KN847475">
    <property type="protein sequence ID" value="KIX09242.1"/>
    <property type="molecule type" value="Genomic_DNA"/>
</dbReference>
<dbReference type="OrthoDB" id="3363151at2759"/>